<evidence type="ECO:0000313" key="4">
    <source>
        <dbReference type="Proteomes" id="UP001159405"/>
    </source>
</evidence>
<name>A0ABN8NBA6_9CNID</name>
<reference evidence="3 4" key="1">
    <citation type="submission" date="2022-05" db="EMBL/GenBank/DDBJ databases">
        <authorList>
            <consortium name="Genoscope - CEA"/>
            <person name="William W."/>
        </authorList>
    </citation>
    <scope>NUCLEOTIDE SEQUENCE [LARGE SCALE GENOMIC DNA]</scope>
</reference>
<evidence type="ECO:0000313" key="3">
    <source>
        <dbReference type="EMBL" id="CAH3045992.1"/>
    </source>
</evidence>
<dbReference type="InterPro" id="IPR011010">
    <property type="entry name" value="DNA_brk_join_enz"/>
</dbReference>
<dbReference type="Proteomes" id="UP001159405">
    <property type="component" value="Unassembled WGS sequence"/>
</dbReference>
<keyword evidence="4" id="KW-1185">Reference proteome</keyword>
<sequence>MLYLNICRLISVDISQGYLFRASSKAGHISDKPFIGSPVYNHFKQYLKDAGLDGGETPHSLRAGCSITLELLGVSKSDIAKHIGWRSTSMVDHYNDLEQIVKPGHTAEVLSSTASSRASSSATQDAISSYQDVNELKNFSPVFP</sequence>
<comment type="caution">
    <text evidence="3">The sequence shown here is derived from an EMBL/GenBank/DDBJ whole genome shotgun (WGS) entry which is preliminary data.</text>
</comment>
<feature type="domain" description="Tyr recombinase" evidence="2">
    <location>
        <begin position="30"/>
        <end position="97"/>
    </location>
</feature>
<gene>
    <name evidence="3" type="ORF">PLOB_00008263</name>
</gene>
<dbReference type="SUPFAM" id="SSF56349">
    <property type="entry name" value="DNA breaking-rejoining enzymes"/>
    <property type="match status" value="1"/>
</dbReference>
<evidence type="ECO:0000256" key="1">
    <source>
        <dbReference type="ARBA" id="ARBA00023172"/>
    </source>
</evidence>
<organism evidence="3 4">
    <name type="scientific">Porites lobata</name>
    <dbReference type="NCBI Taxonomy" id="104759"/>
    <lineage>
        <taxon>Eukaryota</taxon>
        <taxon>Metazoa</taxon>
        <taxon>Cnidaria</taxon>
        <taxon>Anthozoa</taxon>
        <taxon>Hexacorallia</taxon>
        <taxon>Scleractinia</taxon>
        <taxon>Fungiina</taxon>
        <taxon>Poritidae</taxon>
        <taxon>Porites</taxon>
    </lineage>
</organism>
<proteinExistence type="predicted"/>
<evidence type="ECO:0000259" key="2">
    <source>
        <dbReference type="Pfam" id="PF00589"/>
    </source>
</evidence>
<dbReference type="InterPro" id="IPR013762">
    <property type="entry name" value="Integrase-like_cat_sf"/>
</dbReference>
<accession>A0ABN8NBA6</accession>
<dbReference type="EMBL" id="CALNXK010000014">
    <property type="protein sequence ID" value="CAH3045992.1"/>
    <property type="molecule type" value="Genomic_DNA"/>
</dbReference>
<keyword evidence="1" id="KW-0233">DNA recombination</keyword>
<dbReference type="Pfam" id="PF00589">
    <property type="entry name" value="Phage_integrase"/>
    <property type="match status" value="1"/>
</dbReference>
<dbReference type="InterPro" id="IPR002104">
    <property type="entry name" value="Integrase_catalytic"/>
</dbReference>
<dbReference type="Gene3D" id="1.10.443.10">
    <property type="entry name" value="Intergrase catalytic core"/>
    <property type="match status" value="1"/>
</dbReference>
<protein>
    <recommendedName>
        <fullName evidence="2">Tyr recombinase domain-containing protein</fullName>
    </recommendedName>
</protein>